<dbReference type="InterPro" id="IPR037883">
    <property type="entry name" value="Knr4/Smi1-like_sf"/>
</dbReference>
<dbReference type="InterPro" id="IPR018958">
    <property type="entry name" value="Knr4/Smi1-like_dom"/>
</dbReference>
<dbReference type="RefSeq" id="WP_310143127.1">
    <property type="nucleotide sequence ID" value="NZ_JAVDTR010000012.1"/>
</dbReference>
<dbReference type="SUPFAM" id="SSF160631">
    <property type="entry name" value="SMI1/KNR4-like"/>
    <property type="match status" value="1"/>
</dbReference>
<organism evidence="2 3">
    <name type="scientific">Paenibacillus amylolyticus</name>
    <dbReference type="NCBI Taxonomy" id="1451"/>
    <lineage>
        <taxon>Bacteria</taxon>
        <taxon>Bacillati</taxon>
        <taxon>Bacillota</taxon>
        <taxon>Bacilli</taxon>
        <taxon>Bacillales</taxon>
        <taxon>Paenibacillaceae</taxon>
        <taxon>Paenibacillus</taxon>
    </lineage>
</organism>
<reference evidence="2" key="1">
    <citation type="submission" date="2023-07" db="EMBL/GenBank/DDBJ databases">
        <title>Sorghum-associated microbial communities from plants grown in Nebraska, USA.</title>
        <authorList>
            <person name="Schachtman D."/>
        </authorList>
    </citation>
    <scope>NUCLEOTIDE SEQUENCE</scope>
    <source>
        <strain evidence="2">BE80</strain>
    </source>
</reference>
<protein>
    <recommendedName>
        <fullName evidence="1">Knr4/Smi1-like domain-containing protein</fullName>
    </recommendedName>
</protein>
<dbReference type="Proteomes" id="UP001254832">
    <property type="component" value="Unassembled WGS sequence"/>
</dbReference>
<evidence type="ECO:0000259" key="1">
    <source>
        <dbReference type="SMART" id="SM00860"/>
    </source>
</evidence>
<name>A0AAP5H4I0_PAEAM</name>
<comment type="caution">
    <text evidence="2">The sequence shown here is derived from an EMBL/GenBank/DDBJ whole genome shotgun (WGS) entry which is preliminary data.</text>
</comment>
<sequence length="157" mass="17727">MTSTELDSIRELLVQAYQTTMDKGCKPDTEQDMQAFEQKHNVNIPAAYRALLLEFGACNFGDPALYSVKELDWAYPEFLEVYREYKLEYDLPAELKPFPIGGFGEGSIAILDQTSGKVLMLVHDAYELPLEDVAVDFDDLMTMLAEAAIWVQGQMKS</sequence>
<proteinExistence type="predicted"/>
<dbReference type="AlphaFoldDB" id="A0AAP5H4I0"/>
<evidence type="ECO:0000313" key="2">
    <source>
        <dbReference type="EMBL" id="MDR6725712.1"/>
    </source>
</evidence>
<evidence type="ECO:0000313" key="3">
    <source>
        <dbReference type="Proteomes" id="UP001254832"/>
    </source>
</evidence>
<dbReference type="EMBL" id="JAVDTR010000012">
    <property type="protein sequence ID" value="MDR6725712.1"/>
    <property type="molecule type" value="Genomic_DNA"/>
</dbReference>
<dbReference type="SMART" id="SM00860">
    <property type="entry name" value="SMI1_KNR4"/>
    <property type="match status" value="1"/>
</dbReference>
<accession>A0AAP5H4I0</accession>
<feature type="domain" description="Knr4/Smi1-like" evidence="1">
    <location>
        <begin position="27"/>
        <end position="143"/>
    </location>
</feature>
<dbReference type="Pfam" id="PF14568">
    <property type="entry name" value="SUKH_6"/>
    <property type="match status" value="1"/>
</dbReference>
<dbReference type="Gene3D" id="3.40.1580.10">
    <property type="entry name" value="SMI1/KNR4-like"/>
    <property type="match status" value="1"/>
</dbReference>
<gene>
    <name evidence="2" type="ORF">J2W91_004214</name>
</gene>